<dbReference type="Proteomes" id="UP000010824">
    <property type="component" value="Chromosome"/>
</dbReference>
<dbReference type="EMBL" id="CP003167">
    <property type="protein sequence ID" value="AGB01968.1"/>
    <property type="molecule type" value="Genomic_DNA"/>
</dbReference>
<evidence type="ECO:0000313" key="2">
    <source>
        <dbReference type="EMBL" id="AGB01968.1"/>
    </source>
</evidence>
<dbReference type="InterPro" id="IPR027271">
    <property type="entry name" value="Acetolactate_synth/TF_NikR_C"/>
</dbReference>
<dbReference type="SUPFAM" id="SSF55021">
    <property type="entry name" value="ACT-like"/>
    <property type="match status" value="1"/>
</dbReference>
<dbReference type="HOGENOM" id="CLU_2257360_0_0_2"/>
<dbReference type="PANTHER" id="PTHR34719:SF2">
    <property type="entry name" value="NICKEL-RESPONSIVE REGULATOR"/>
    <property type="match status" value="1"/>
</dbReference>
<reference evidence="3" key="1">
    <citation type="submission" date="2011-12" db="EMBL/GenBank/DDBJ databases">
        <title>Complete sequence of Methanoregula formicicum SMSP.</title>
        <authorList>
            <person name="Lucas S."/>
            <person name="Han J."/>
            <person name="Lapidus A."/>
            <person name="Cheng J.-F."/>
            <person name="Goodwin L."/>
            <person name="Pitluck S."/>
            <person name="Peters L."/>
            <person name="Ovchinnikova G."/>
            <person name="Teshima H."/>
            <person name="Detter J.C."/>
            <person name="Han C."/>
            <person name="Tapia R."/>
            <person name="Land M."/>
            <person name="Hauser L."/>
            <person name="Kyrpides N."/>
            <person name="Ivanova N."/>
            <person name="Pagani I."/>
            <person name="Imachi H."/>
            <person name="Tamaki H."/>
            <person name="Sekiguchi Y."/>
            <person name="Kamagata Y."/>
            <person name="Cadillo-Quiroz H."/>
            <person name="Zinder S."/>
            <person name="Liu W.-T."/>
            <person name="Woyke T."/>
        </authorList>
    </citation>
    <scope>NUCLEOTIDE SEQUENCE [LARGE SCALE GENOMIC DNA]</scope>
    <source>
        <strain evidence="3">DSM 22288 / NBRC 105244 / SMSP</strain>
    </source>
</reference>
<dbReference type="InterPro" id="IPR045865">
    <property type="entry name" value="ACT-like_dom_sf"/>
</dbReference>
<name>L0HF72_METFS</name>
<dbReference type="InterPro" id="IPR050192">
    <property type="entry name" value="CopG/NikR_regulator"/>
</dbReference>
<proteinExistence type="predicted"/>
<protein>
    <submittedName>
        <fullName evidence="2">Putative transcriptional regulator with CopG/Arc/MetJ DNA-binding domain and metal-binding domain</fullName>
    </submittedName>
</protein>
<organism evidence="2 3">
    <name type="scientific">Methanoregula formicica (strain DSM 22288 / NBRC 105244 / SMSP)</name>
    <dbReference type="NCBI Taxonomy" id="593750"/>
    <lineage>
        <taxon>Archaea</taxon>
        <taxon>Methanobacteriati</taxon>
        <taxon>Methanobacteriota</taxon>
        <taxon>Stenosarchaea group</taxon>
        <taxon>Methanomicrobia</taxon>
        <taxon>Methanomicrobiales</taxon>
        <taxon>Methanoregulaceae</taxon>
        <taxon>Methanoregula</taxon>
    </lineage>
</organism>
<dbReference type="InParanoid" id="L0HF72"/>
<keyword evidence="3" id="KW-1185">Reference proteome</keyword>
<evidence type="ECO:0000259" key="1">
    <source>
        <dbReference type="Pfam" id="PF08753"/>
    </source>
</evidence>
<dbReference type="GO" id="GO:0003677">
    <property type="term" value="F:DNA binding"/>
    <property type="evidence" value="ECO:0007669"/>
    <property type="project" value="UniProtKB-KW"/>
</dbReference>
<dbReference type="AlphaFoldDB" id="L0HF72"/>
<dbReference type="GO" id="GO:0006355">
    <property type="term" value="P:regulation of DNA-templated transcription"/>
    <property type="evidence" value="ECO:0007669"/>
    <property type="project" value="TreeGrafter"/>
</dbReference>
<dbReference type="InterPro" id="IPR014864">
    <property type="entry name" value="TF_NikR_Ni-bd_C"/>
</dbReference>
<reference evidence="2 3" key="2">
    <citation type="journal article" date="2014" name="Genome Announc.">
        <title>Complete Genome Sequence of Methanoregula formicica SMSPT, a Mesophilic Hydrogenotrophic Methanogen Isolated from a Methanogenic Upflow Anaerobic Sludge Blanket Reactor.</title>
        <authorList>
            <person name="Yamamoto K."/>
            <person name="Tamaki H."/>
            <person name="Cadillo-Quiroz H."/>
            <person name="Imachi H."/>
            <person name="Kyrpides N."/>
            <person name="Woyke T."/>
            <person name="Goodwin L."/>
            <person name="Zinder S.H."/>
            <person name="Kamagata Y."/>
            <person name="Liu W.T."/>
        </authorList>
    </citation>
    <scope>NUCLEOTIDE SEQUENCE [LARGE SCALE GENOMIC DNA]</scope>
    <source>
        <strain evidence="3">DSM 22288 / NBRC 105244 / SMSP</strain>
    </source>
</reference>
<dbReference type="STRING" id="593750.Metfor_0913"/>
<accession>L0HF72</accession>
<dbReference type="eggNOG" id="arCOG01008">
    <property type="taxonomic scope" value="Archaea"/>
</dbReference>
<dbReference type="KEGG" id="mfo:Metfor_0913"/>
<evidence type="ECO:0000313" key="3">
    <source>
        <dbReference type="Proteomes" id="UP000010824"/>
    </source>
</evidence>
<dbReference type="PANTHER" id="PTHR34719">
    <property type="entry name" value="NICKEL-RESPONSIVE REGULATOR"/>
    <property type="match status" value="1"/>
</dbReference>
<feature type="domain" description="Transcription factor NikR nickel binding C-terminal" evidence="1">
    <location>
        <begin position="24"/>
        <end position="99"/>
    </location>
</feature>
<sequence length="103" mass="11663">MGNRLNQWKDGGCNAMKVQQEQRGAMTVIYDYSQKSVWLTLEHVQHRYSGIIRASVRSQMTENLGMVVMLLKGQDDQCASLLEQLKAKKGVRSVNLTVIPPEQ</sequence>
<keyword evidence="2" id="KW-0238">DNA-binding</keyword>
<gene>
    <name evidence="2" type="ordered locus">Metfor_0913</name>
</gene>
<dbReference type="Pfam" id="PF08753">
    <property type="entry name" value="NikR_C"/>
    <property type="match status" value="1"/>
</dbReference>
<dbReference type="Gene3D" id="3.30.70.1150">
    <property type="entry name" value="ACT-like. Chain A, domain 2"/>
    <property type="match status" value="1"/>
</dbReference>